<organism evidence="1">
    <name type="scientific">Aegilops tauschii</name>
    <name type="common">Tausch's goatgrass</name>
    <name type="synonym">Aegilops squarrosa</name>
    <dbReference type="NCBI Taxonomy" id="37682"/>
    <lineage>
        <taxon>Eukaryota</taxon>
        <taxon>Viridiplantae</taxon>
        <taxon>Streptophyta</taxon>
        <taxon>Embryophyta</taxon>
        <taxon>Tracheophyta</taxon>
        <taxon>Spermatophyta</taxon>
        <taxon>Magnoliopsida</taxon>
        <taxon>Liliopsida</taxon>
        <taxon>Poales</taxon>
        <taxon>Poaceae</taxon>
        <taxon>BOP clade</taxon>
        <taxon>Pooideae</taxon>
        <taxon>Triticodae</taxon>
        <taxon>Triticeae</taxon>
        <taxon>Triticinae</taxon>
        <taxon>Aegilops</taxon>
    </lineage>
</organism>
<accession>N1QZD2</accession>
<evidence type="ECO:0000313" key="1">
    <source>
        <dbReference type="EnsemblPlants" id="EMT16854"/>
    </source>
</evidence>
<dbReference type="AlphaFoldDB" id="N1QZD2"/>
<proteinExistence type="predicted"/>
<reference evidence="1" key="1">
    <citation type="submission" date="2015-06" db="UniProtKB">
        <authorList>
            <consortium name="EnsemblPlants"/>
        </authorList>
    </citation>
    <scope>IDENTIFICATION</scope>
</reference>
<sequence>MDLPPQGQPPVGRRSVGNNHLCPFLSSLLRDDHLCRPGIPAAYIQEQEKREVFSSSVRELSQVLGKHIKRVQSHISFNQVHGEAQGACRRSQEAGRREGAGRHGAAEFKNLNNVVQCVERQQRLIPSGCPCKDDTGTLQWWRSQYM</sequence>
<name>N1QZD2_AEGTA</name>
<protein>
    <submittedName>
        <fullName evidence="1">Uncharacterized protein</fullName>
    </submittedName>
</protein>
<dbReference type="EnsemblPlants" id="EMT16854">
    <property type="protein sequence ID" value="EMT16854"/>
    <property type="gene ID" value="F775_24748"/>
</dbReference>